<dbReference type="InterPro" id="IPR036010">
    <property type="entry name" value="2Fe-2S_ferredoxin-like_sf"/>
</dbReference>
<feature type="non-terminal residue" evidence="1">
    <location>
        <position position="1"/>
    </location>
</feature>
<protein>
    <submittedName>
        <fullName evidence="1">Hybrid-cluster NAD(P)-dependent oxidoreductase</fullName>
    </submittedName>
</protein>
<evidence type="ECO:0000313" key="2">
    <source>
        <dbReference type="EMBL" id="NML19091.1"/>
    </source>
</evidence>
<dbReference type="EMBL" id="JABBFW010000027">
    <property type="protein sequence ID" value="NML18152.1"/>
    <property type="molecule type" value="Genomic_DNA"/>
</dbReference>
<evidence type="ECO:0000313" key="3">
    <source>
        <dbReference type="Proteomes" id="UP000574067"/>
    </source>
</evidence>
<gene>
    <name evidence="1" type="ORF">HHL10_24600</name>
    <name evidence="2" type="ORF">HHL10_29400</name>
</gene>
<dbReference type="AlphaFoldDB" id="A0A848FFW1"/>
<name>A0A848FFW1_9BURK</name>
<organism evidence="1 3">
    <name type="scientific">Azohydromonas caseinilytica</name>
    <dbReference type="NCBI Taxonomy" id="2728836"/>
    <lineage>
        <taxon>Bacteria</taxon>
        <taxon>Pseudomonadati</taxon>
        <taxon>Pseudomonadota</taxon>
        <taxon>Betaproteobacteria</taxon>
        <taxon>Burkholderiales</taxon>
        <taxon>Sphaerotilaceae</taxon>
        <taxon>Azohydromonas</taxon>
    </lineage>
</organism>
<dbReference type="GO" id="GO:0051536">
    <property type="term" value="F:iron-sulfur cluster binding"/>
    <property type="evidence" value="ECO:0007669"/>
    <property type="project" value="InterPro"/>
</dbReference>
<comment type="caution">
    <text evidence="1">The sequence shown here is derived from an EMBL/GenBank/DDBJ whole genome shotgun (WGS) entry which is preliminary data.</text>
</comment>
<sequence length="38" mass="4172">LAGEVEMNQGGGLRPREVAQGWFLPCCSKPLSNIEVER</sequence>
<dbReference type="SUPFAM" id="SSF54292">
    <property type="entry name" value="2Fe-2S ferredoxin-like"/>
    <property type="match status" value="1"/>
</dbReference>
<dbReference type="EMBL" id="JABBFW010000055">
    <property type="protein sequence ID" value="NML19091.1"/>
    <property type="molecule type" value="Genomic_DNA"/>
</dbReference>
<proteinExistence type="predicted"/>
<dbReference type="Proteomes" id="UP000574067">
    <property type="component" value="Unassembled WGS sequence"/>
</dbReference>
<evidence type="ECO:0000313" key="1">
    <source>
        <dbReference type="EMBL" id="NML18152.1"/>
    </source>
</evidence>
<reference evidence="1 3" key="1">
    <citation type="submission" date="2020-04" db="EMBL/GenBank/DDBJ databases">
        <title>Azohydromonas sp. isolated from soil.</title>
        <authorList>
            <person name="Dahal R.H."/>
        </authorList>
    </citation>
    <scope>NUCLEOTIDE SEQUENCE [LARGE SCALE GENOMIC DNA]</scope>
    <source>
        <strain evidence="1 3">G-1-1-14</strain>
    </source>
</reference>
<dbReference type="InterPro" id="IPR012675">
    <property type="entry name" value="Beta-grasp_dom_sf"/>
</dbReference>
<dbReference type="Gene3D" id="3.10.20.30">
    <property type="match status" value="1"/>
</dbReference>
<keyword evidence="3" id="KW-1185">Reference proteome</keyword>
<accession>A0A848FFW1</accession>